<evidence type="ECO:0000256" key="1">
    <source>
        <dbReference type="SAM" id="MobiDB-lite"/>
    </source>
</evidence>
<accession>A0ABW1LRS0</accession>
<name>A0ABW1LRS0_9ACTN</name>
<evidence type="ECO:0000313" key="4">
    <source>
        <dbReference type="Proteomes" id="UP001596135"/>
    </source>
</evidence>
<dbReference type="InterPro" id="IPR036663">
    <property type="entry name" value="Fumarylacetoacetase_C_sf"/>
</dbReference>
<dbReference type="RefSeq" id="WP_379160770.1">
    <property type="nucleotide sequence ID" value="NZ_JBHSRJ010000009.1"/>
</dbReference>
<dbReference type="InterPro" id="IPR011234">
    <property type="entry name" value="Fumarylacetoacetase-like_C"/>
</dbReference>
<feature type="domain" description="Fumarylacetoacetase-like C-terminal" evidence="2">
    <location>
        <begin position="74"/>
        <end position="302"/>
    </location>
</feature>
<gene>
    <name evidence="3" type="ORF">ACFPYL_24120</name>
</gene>
<dbReference type="GO" id="GO:0016787">
    <property type="term" value="F:hydrolase activity"/>
    <property type="evidence" value="ECO:0007669"/>
    <property type="project" value="UniProtKB-KW"/>
</dbReference>
<sequence length="327" mass="35104">MKLATYLDHADTSSTSVGVVQNHRVHRIADVRSMRDLIALGLDAALAAGERALVQPGTDLDQVRLLPPLEPASIRDFVAFEEHVEGVRRSIDGAAGVVDAWYDAPTFYFTNPHAIVGPDAEVAFPARSLARDFELEVAVIVGGEGRSLNSDEASQAIFGYTILNDWSARDLQSREMQVGLGPAKGKDFATSLGPWIVTADQLKPYRDPDGFLALECVVDVNGARVGHDLLSNMGWTFESMIAYASRDSRVVAGDVLGSGTTGNGGCLAELWGLNGRQDPPPLRDGDTVTITVQGIGTLTNTITTAPPAPELPTFRRPARQRNLRTTA</sequence>
<dbReference type="PANTHER" id="PTHR43211:SF1">
    <property type="entry name" value="BLL6422 PROTEIN"/>
    <property type="match status" value="1"/>
</dbReference>
<comment type="caution">
    <text evidence="3">The sequence shown here is derived from an EMBL/GenBank/DDBJ whole genome shotgun (WGS) entry which is preliminary data.</text>
</comment>
<keyword evidence="3" id="KW-0378">Hydrolase</keyword>
<evidence type="ECO:0000259" key="2">
    <source>
        <dbReference type="Pfam" id="PF01557"/>
    </source>
</evidence>
<dbReference type="Proteomes" id="UP001596135">
    <property type="component" value="Unassembled WGS sequence"/>
</dbReference>
<protein>
    <submittedName>
        <fullName evidence="3">Fumarylacetoacetate hydrolase family protein</fullName>
    </submittedName>
</protein>
<dbReference type="Gene3D" id="3.90.850.10">
    <property type="entry name" value="Fumarylacetoacetase-like, C-terminal domain"/>
    <property type="match status" value="1"/>
</dbReference>
<reference evidence="4" key="1">
    <citation type="journal article" date="2019" name="Int. J. Syst. Evol. Microbiol.">
        <title>The Global Catalogue of Microorganisms (GCM) 10K type strain sequencing project: providing services to taxonomists for standard genome sequencing and annotation.</title>
        <authorList>
            <consortium name="The Broad Institute Genomics Platform"/>
            <consortium name="The Broad Institute Genome Sequencing Center for Infectious Disease"/>
            <person name="Wu L."/>
            <person name="Ma J."/>
        </authorList>
    </citation>
    <scope>NUCLEOTIDE SEQUENCE [LARGE SCALE GENOMIC DNA]</scope>
    <source>
        <strain evidence="4">CCUG 54522</strain>
    </source>
</reference>
<keyword evidence="4" id="KW-1185">Reference proteome</keyword>
<feature type="region of interest" description="Disordered" evidence="1">
    <location>
        <begin position="305"/>
        <end position="327"/>
    </location>
</feature>
<dbReference type="PANTHER" id="PTHR43211">
    <property type="entry name" value="FUMARYLACETOACETATE HYDROLASE"/>
    <property type="match status" value="1"/>
</dbReference>
<proteinExistence type="predicted"/>
<evidence type="ECO:0000313" key="3">
    <source>
        <dbReference type="EMBL" id="MFC6046193.1"/>
    </source>
</evidence>
<organism evidence="3 4">
    <name type="scientific">Nocardioides hankookensis</name>
    <dbReference type="NCBI Taxonomy" id="443157"/>
    <lineage>
        <taxon>Bacteria</taxon>
        <taxon>Bacillati</taxon>
        <taxon>Actinomycetota</taxon>
        <taxon>Actinomycetes</taxon>
        <taxon>Propionibacteriales</taxon>
        <taxon>Nocardioidaceae</taxon>
        <taxon>Nocardioides</taxon>
    </lineage>
</organism>
<dbReference type="EMBL" id="JBHSRJ010000009">
    <property type="protein sequence ID" value="MFC6046193.1"/>
    <property type="molecule type" value="Genomic_DNA"/>
</dbReference>
<feature type="compositionally biased region" description="Basic residues" evidence="1">
    <location>
        <begin position="316"/>
        <end position="327"/>
    </location>
</feature>
<dbReference type="Pfam" id="PF01557">
    <property type="entry name" value="FAA_hydrolase"/>
    <property type="match status" value="1"/>
</dbReference>
<dbReference type="SUPFAM" id="SSF56529">
    <property type="entry name" value="FAH"/>
    <property type="match status" value="1"/>
</dbReference>